<evidence type="ECO:0000313" key="1">
    <source>
        <dbReference type="EMBL" id="EFV13601.2"/>
    </source>
</evidence>
<dbReference type="Proteomes" id="UP000004816">
    <property type="component" value="Unassembled WGS sequence"/>
</dbReference>
<keyword evidence="2" id="KW-1185">Reference proteome</keyword>
<name>E5XPX1_SEGRC</name>
<dbReference type="HOGENOM" id="CLU_1085407_0_0_11"/>
<evidence type="ECO:0000313" key="2">
    <source>
        <dbReference type="Proteomes" id="UP000004816"/>
    </source>
</evidence>
<gene>
    <name evidence="1" type="ORF">HMPREF9336_01543</name>
</gene>
<proteinExistence type="predicted"/>
<dbReference type="STRING" id="679197.HMPREF9336_01543"/>
<dbReference type="EMBL" id="ACZI02000001">
    <property type="protein sequence ID" value="EFV13601.2"/>
    <property type="molecule type" value="Genomic_DNA"/>
</dbReference>
<organism evidence="1 2">
    <name type="scientific">Segniliparus rugosus (strain ATCC BAA-974 / DSM 45345 / CCUG 50838 / CIP 108380 / JCM 13579 / CDC 945)</name>
    <dbReference type="NCBI Taxonomy" id="679197"/>
    <lineage>
        <taxon>Bacteria</taxon>
        <taxon>Bacillati</taxon>
        <taxon>Actinomycetota</taxon>
        <taxon>Actinomycetes</taxon>
        <taxon>Mycobacteriales</taxon>
        <taxon>Segniliparaceae</taxon>
        <taxon>Segniliparus</taxon>
    </lineage>
</organism>
<comment type="caution">
    <text evidence="1">The sequence shown here is derived from an EMBL/GenBank/DDBJ whole genome shotgun (WGS) entry which is preliminary data.</text>
</comment>
<protein>
    <submittedName>
        <fullName evidence="1">Uncharacterized protein</fullName>
    </submittedName>
</protein>
<accession>E5XPX1</accession>
<sequence>MPKLLGERVEGFDSNKRARALVRPLDGRPEGFELQAGAWVEFQRLFSSGHATGAQALRATTVEAFHAAGKSGKARQHALTYRPPKQKSVEQAYDEAVQSGEIDEEDTPFWKFAEQWRKPKAKSEQERYEADTAAGAGEGALLKVEKDPEKVLATPVGEDVGPLTERAMKWRAEVLKRLSEVSASGSVGTDDDARPRVKIAWAPSGIAAVELVGDVLGELTSQDYQRRVLLAAQNAWQKMADRFKVEVPEEFGWPVD</sequence>
<reference evidence="1 2" key="1">
    <citation type="journal article" date="2011" name="Stand. Genomic Sci.">
        <title>High quality draft genome sequence of Segniliparus rugosus CDC 945(T)= (ATCC BAA-974(T)).</title>
        <authorList>
            <person name="Earl A.M."/>
            <person name="Desjardins C.A."/>
            <person name="Fitzgerald M.G."/>
            <person name="Arachchi H.M."/>
            <person name="Zeng Q."/>
            <person name="Mehta T."/>
            <person name="Griggs A."/>
            <person name="Birren B.W."/>
            <person name="Toney N.C."/>
            <person name="Carr J."/>
            <person name="Posey J."/>
            <person name="Butler W.R."/>
        </authorList>
    </citation>
    <scope>NUCLEOTIDE SEQUENCE [LARGE SCALE GENOMIC DNA]</scope>
    <source>
        <strain evidence="2">ATCC BAA-974 / DSM 45345 / CCUG 50838 / CIP 108380 / JCM 13579 / CDC 945</strain>
    </source>
</reference>
<dbReference type="AlphaFoldDB" id="E5XPX1"/>